<dbReference type="InterPro" id="IPR013083">
    <property type="entry name" value="Znf_RING/FYVE/PHD"/>
</dbReference>
<dbReference type="PANTHER" id="PTHR24104:SF25">
    <property type="entry name" value="PROTEIN LIN-41"/>
    <property type="match status" value="1"/>
</dbReference>
<dbReference type="EnsemblMetazoa" id="AALFPA23_017643.R25863">
    <property type="protein sequence ID" value="AALFPA23_017643.P25863"/>
    <property type="gene ID" value="AALFPA23_017643"/>
</dbReference>
<dbReference type="Proteomes" id="UP000069940">
    <property type="component" value="Unassembled WGS sequence"/>
</dbReference>
<reference evidence="10" key="1">
    <citation type="journal article" date="2015" name="Proc. Natl. Acad. Sci. U.S.A.">
        <title>Genome sequence of the Asian Tiger mosquito, Aedes albopictus, reveals insights into its biology, genetics, and evolution.</title>
        <authorList>
            <person name="Chen X.G."/>
            <person name="Jiang X."/>
            <person name="Gu J."/>
            <person name="Xu M."/>
            <person name="Wu Y."/>
            <person name="Deng Y."/>
            <person name="Zhang C."/>
            <person name="Bonizzoni M."/>
            <person name="Dermauw W."/>
            <person name="Vontas J."/>
            <person name="Armbruster P."/>
            <person name="Huang X."/>
            <person name="Yang Y."/>
            <person name="Zhang H."/>
            <person name="He W."/>
            <person name="Peng H."/>
            <person name="Liu Y."/>
            <person name="Wu K."/>
            <person name="Chen J."/>
            <person name="Lirakis M."/>
            <person name="Topalis P."/>
            <person name="Van Leeuwen T."/>
            <person name="Hall A.B."/>
            <person name="Jiang X."/>
            <person name="Thorpe C."/>
            <person name="Mueller R.L."/>
            <person name="Sun C."/>
            <person name="Waterhouse R.M."/>
            <person name="Yan G."/>
            <person name="Tu Z.J."/>
            <person name="Fang X."/>
            <person name="James A.A."/>
        </authorList>
    </citation>
    <scope>NUCLEOTIDE SEQUENCE [LARGE SCALE GENOMIC DNA]</scope>
    <source>
        <strain evidence="10">Foshan</strain>
    </source>
</reference>
<keyword evidence="4" id="KW-0862">Zinc</keyword>
<dbReference type="InterPro" id="IPR050952">
    <property type="entry name" value="TRIM-NHL_E3_ligases"/>
</dbReference>
<dbReference type="Pfam" id="PF08450">
    <property type="entry name" value="SGL"/>
    <property type="match status" value="1"/>
</dbReference>
<evidence type="ECO:0000313" key="9">
    <source>
        <dbReference type="EnsemblMetazoa" id="AALFPA23_017643.P25863"/>
    </source>
</evidence>
<dbReference type="RefSeq" id="XP_019540124.3">
    <property type="nucleotide sequence ID" value="XM_019684579.3"/>
</dbReference>
<proteinExistence type="predicted"/>
<dbReference type="GeneID" id="109411125"/>
<sequence length="659" mass="73912">MERQNPYNRSVRLISYENSSAEPIRNKIDSSSSSSSKHSLDAVRALESLVVCPICEKRLKAPKMLQCQHTFCLACLEATYWQQKHRDYITCSTCESKHALTSALLSDLPPNLYIDSVLQVLSSSTTGTSNGHSKPPLSSLQATSSATPNEESCPMTCNKCDTISNVMIQKCNHCNQILCAICWQTHMDQLIKQVQQLDIQLNSAVKKMDHKMNNYKIRFTNLNLQIKAHFDEKVQALKKQECSFLDESQRILNDGLCAHELVMEKIRRLRTTIGDNAIGTQGDFVHVYLNLHKEISIVFEEISHWGEEIVLFDQKKCKIEVVGTYGNVDAATVGLENDKEPTKCSTISTIDPAMLDTEEAVFTYYKNHSFKPKLFWNKCHRPAGVGVAPWKQETVEQSLLYISGAESRLIYVVNRTTGDVVQRIVHEDMSYPNGISFDEEKQEIFVSDKWKHCIFVFAADGTFMRQLCDKGDQEGLLRAPEGIAIGPNGVLFICDTGNDRIQCVSPANGRMLSQFGRIPKDQLMKATQTKTPTRYVDLKSPTGVAIHDDKVFVLDSGNRRVKVFNKQGERILEFGQVGSMVGQFQYPEVIAVDPSGFILVGDGGNAKVLIYHPSGSFVTALGCRGDKPGRFNWVSGLFVTKDREIIISDYKNHNVQVIV</sequence>
<evidence type="ECO:0000313" key="10">
    <source>
        <dbReference type="Proteomes" id="UP000069940"/>
    </source>
</evidence>
<evidence type="ECO:0000256" key="3">
    <source>
        <dbReference type="ARBA" id="ARBA00022771"/>
    </source>
</evidence>
<accession>A0ABM1ZEE9</accession>
<feature type="compositionally biased region" description="Polar residues" evidence="7">
    <location>
        <begin position="130"/>
        <end position="150"/>
    </location>
</feature>
<protein>
    <recommendedName>
        <fullName evidence="8">RING-type domain-containing protein</fullName>
    </recommendedName>
</protein>
<evidence type="ECO:0000256" key="1">
    <source>
        <dbReference type="ARBA" id="ARBA00022723"/>
    </source>
</evidence>
<keyword evidence="1" id="KW-0479">Metal-binding</keyword>
<keyword evidence="10" id="KW-1185">Reference proteome</keyword>
<dbReference type="PROSITE" id="PS51125">
    <property type="entry name" value="NHL"/>
    <property type="match status" value="2"/>
</dbReference>
<dbReference type="InterPro" id="IPR011042">
    <property type="entry name" value="6-blade_b-propeller_TolB-like"/>
</dbReference>
<evidence type="ECO:0000256" key="6">
    <source>
        <dbReference type="PROSITE-ProRule" id="PRU00504"/>
    </source>
</evidence>
<name>A0ABM1ZEE9_AEDAL</name>
<dbReference type="SUPFAM" id="SSF57850">
    <property type="entry name" value="RING/U-box"/>
    <property type="match status" value="1"/>
</dbReference>
<dbReference type="InterPro" id="IPR027370">
    <property type="entry name" value="Znf-RING_euk"/>
</dbReference>
<dbReference type="Gene3D" id="2.120.10.30">
    <property type="entry name" value="TolB, C-terminal domain"/>
    <property type="match status" value="3"/>
</dbReference>
<organism evidence="9 10">
    <name type="scientific">Aedes albopictus</name>
    <name type="common">Asian tiger mosquito</name>
    <name type="synonym">Stegomyia albopicta</name>
    <dbReference type="NCBI Taxonomy" id="7160"/>
    <lineage>
        <taxon>Eukaryota</taxon>
        <taxon>Metazoa</taxon>
        <taxon>Ecdysozoa</taxon>
        <taxon>Arthropoda</taxon>
        <taxon>Hexapoda</taxon>
        <taxon>Insecta</taxon>
        <taxon>Pterygota</taxon>
        <taxon>Neoptera</taxon>
        <taxon>Endopterygota</taxon>
        <taxon>Diptera</taxon>
        <taxon>Nematocera</taxon>
        <taxon>Culicoidea</taxon>
        <taxon>Culicidae</taxon>
        <taxon>Culicinae</taxon>
        <taxon>Aedini</taxon>
        <taxon>Aedes</taxon>
        <taxon>Stegomyia</taxon>
    </lineage>
</organism>
<dbReference type="InterPro" id="IPR013658">
    <property type="entry name" value="SGL"/>
</dbReference>
<dbReference type="CDD" id="cd05819">
    <property type="entry name" value="NHL"/>
    <property type="match status" value="1"/>
</dbReference>
<feature type="repeat" description="NHL" evidence="6">
    <location>
        <begin position="574"/>
        <end position="614"/>
    </location>
</feature>
<dbReference type="InterPro" id="IPR001841">
    <property type="entry name" value="Znf_RING"/>
</dbReference>
<evidence type="ECO:0000259" key="8">
    <source>
        <dbReference type="PROSITE" id="PS50089"/>
    </source>
</evidence>
<dbReference type="Gene3D" id="3.30.40.10">
    <property type="entry name" value="Zinc/RING finger domain, C3HC4 (zinc finger)"/>
    <property type="match status" value="1"/>
</dbReference>
<feature type="region of interest" description="Disordered" evidence="7">
    <location>
        <begin position="125"/>
        <end position="151"/>
    </location>
</feature>
<evidence type="ECO:0000256" key="5">
    <source>
        <dbReference type="PROSITE-ProRule" id="PRU00175"/>
    </source>
</evidence>
<evidence type="ECO:0000256" key="4">
    <source>
        <dbReference type="ARBA" id="ARBA00022833"/>
    </source>
</evidence>
<dbReference type="SUPFAM" id="SSF101898">
    <property type="entry name" value="NHL repeat"/>
    <property type="match status" value="1"/>
</dbReference>
<dbReference type="SMART" id="SM00184">
    <property type="entry name" value="RING"/>
    <property type="match status" value="1"/>
</dbReference>
<dbReference type="PROSITE" id="PS00518">
    <property type="entry name" value="ZF_RING_1"/>
    <property type="match status" value="1"/>
</dbReference>
<dbReference type="PROSITE" id="PS50089">
    <property type="entry name" value="ZF_RING_2"/>
    <property type="match status" value="1"/>
</dbReference>
<reference evidence="9" key="2">
    <citation type="submission" date="2025-05" db="UniProtKB">
        <authorList>
            <consortium name="EnsemblMetazoa"/>
        </authorList>
    </citation>
    <scope>IDENTIFICATION</scope>
    <source>
        <strain evidence="9">Foshan</strain>
    </source>
</reference>
<keyword evidence="3 5" id="KW-0863">Zinc-finger</keyword>
<dbReference type="PANTHER" id="PTHR24104">
    <property type="entry name" value="E3 UBIQUITIN-PROTEIN LIGASE NHLRC1-RELATED"/>
    <property type="match status" value="1"/>
</dbReference>
<feature type="repeat" description="NHL" evidence="6">
    <location>
        <begin position="430"/>
        <end position="460"/>
    </location>
</feature>
<evidence type="ECO:0000256" key="2">
    <source>
        <dbReference type="ARBA" id="ARBA00022737"/>
    </source>
</evidence>
<feature type="domain" description="RING-type" evidence="8">
    <location>
        <begin position="52"/>
        <end position="95"/>
    </location>
</feature>
<dbReference type="Pfam" id="PF13445">
    <property type="entry name" value="zf-RING_UBOX"/>
    <property type="match status" value="1"/>
</dbReference>
<evidence type="ECO:0000256" key="7">
    <source>
        <dbReference type="SAM" id="MobiDB-lite"/>
    </source>
</evidence>
<keyword evidence="2" id="KW-0677">Repeat</keyword>
<dbReference type="InterPro" id="IPR001258">
    <property type="entry name" value="NHL_repeat"/>
</dbReference>
<dbReference type="InterPro" id="IPR017907">
    <property type="entry name" value="Znf_RING_CS"/>
</dbReference>